<dbReference type="EMBL" id="QOKV01000005">
    <property type="protein sequence ID" value="KAA0686177.1"/>
    <property type="molecule type" value="Genomic_DNA"/>
</dbReference>
<gene>
    <name evidence="1" type="ORF">DS837_10785</name>
</gene>
<organism evidence="1 2">
    <name type="scientific">Azospirillum brasilense</name>
    <dbReference type="NCBI Taxonomy" id="192"/>
    <lineage>
        <taxon>Bacteria</taxon>
        <taxon>Pseudomonadati</taxon>
        <taxon>Pseudomonadota</taxon>
        <taxon>Alphaproteobacteria</taxon>
        <taxon>Rhodospirillales</taxon>
        <taxon>Azospirillaceae</taxon>
        <taxon>Azospirillum</taxon>
    </lineage>
</organism>
<evidence type="ECO:0000313" key="1">
    <source>
        <dbReference type="EMBL" id="KAA0686177.1"/>
    </source>
</evidence>
<evidence type="ECO:0000313" key="2">
    <source>
        <dbReference type="Proteomes" id="UP000476837"/>
    </source>
</evidence>
<reference evidence="1 2" key="1">
    <citation type="submission" date="2018-07" db="EMBL/GenBank/DDBJ databases">
        <title>Genome sequence of Roseomonas fauriae ATCC 49958.</title>
        <authorList>
            <person name="Sant'Anna F.H."/>
            <person name="Baldani J.I."/>
            <person name="Zilli J.E."/>
            <person name="Reis V.M."/>
            <person name="Hartmann A."/>
            <person name="Cruz L."/>
            <person name="de Souza E.M."/>
            <person name="de Oliveira Pedrosa F."/>
            <person name="Passaglia L.M.P."/>
        </authorList>
    </citation>
    <scope>NUCLEOTIDE SEQUENCE [LARGE SCALE GENOMIC DNA]</scope>
    <source>
        <strain evidence="1 2">ATCC 49958</strain>
    </source>
</reference>
<accession>A0A6L3B2L6</accession>
<comment type="caution">
    <text evidence="1">The sequence shown here is derived from an EMBL/GenBank/DDBJ whole genome shotgun (WGS) entry which is preliminary data.</text>
</comment>
<proteinExistence type="predicted"/>
<dbReference type="Proteomes" id="UP000476837">
    <property type="component" value="Unassembled WGS sequence"/>
</dbReference>
<evidence type="ECO:0008006" key="3">
    <source>
        <dbReference type="Google" id="ProtNLM"/>
    </source>
</evidence>
<protein>
    <recommendedName>
        <fullName evidence="3">HNH endonuclease</fullName>
    </recommendedName>
</protein>
<sequence>MPIRRESRYHYPIDWPLISQQVRFARAQGRCEGCGRPHGREVRCLPDGRWYDTDGGTWRDHRGQPAAWPDIVEACAVKRSRVILAACHLNHDPTDNHPNNLKALCQRCHLFHDREYHRKQYWITIMLRRAVGDLFLGAYRRW</sequence>
<dbReference type="AlphaFoldDB" id="A0A6L3B2L6"/>
<name>A0A6L3B2L6_AZOBR</name>